<dbReference type="AlphaFoldDB" id="A0A941IBJ9"/>
<accession>A0A941IBJ9</accession>
<feature type="chain" id="PRO_5038493840" evidence="3">
    <location>
        <begin position="20"/>
        <end position="190"/>
    </location>
</feature>
<feature type="region of interest" description="Disordered" evidence="2">
    <location>
        <begin position="28"/>
        <end position="50"/>
    </location>
</feature>
<keyword evidence="4" id="KW-0449">Lipoprotein</keyword>
<keyword evidence="1" id="KW-0175">Coiled coil</keyword>
<organism evidence="4 5">
    <name type="scientific">Virgibacillus salarius</name>
    <dbReference type="NCBI Taxonomy" id="447199"/>
    <lineage>
        <taxon>Bacteria</taxon>
        <taxon>Bacillati</taxon>
        <taxon>Bacillota</taxon>
        <taxon>Bacilli</taxon>
        <taxon>Bacillales</taxon>
        <taxon>Bacillaceae</taxon>
        <taxon>Virgibacillus</taxon>
    </lineage>
</organism>
<evidence type="ECO:0000256" key="3">
    <source>
        <dbReference type="SAM" id="SignalP"/>
    </source>
</evidence>
<comment type="caution">
    <text evidence="4">The sequence shown here is derived from an EMBL/GenBank/DDBJ whole genome shotgun (WGS) entry which is preliminary data.</text>
</comment>
<evidence type="ECO:0000313" key="4">
    <source>
        <dbReference type="EMBL" id="MBR7797838.1"/>
    </source>
</evidence>
<keyword evidence="5" id="KW-1185">Reference proteome</keyword>
<sequence>MWTKKAFIIAAFFTMVACANDNGANEDAQREIDRKNTQPIHYETNQEKKERLHVRDQTIGEKGGYPQTHQDKANDANNKNGYTDVFTNEEAQMIAETLQNKREIVQAQVASTDDRIIVGVILQAHAKQKDSVQQIKKEVKKLVPNTDKQIIVYTDDIHWDRMKNLDARLKAKNNGDKIEKYINEFINNNN</sequence>
<gene>
    <name evidence="4" type="ORF">KCX74_17550</name>
</gene>
<dbReference type="InterPro" id="IPR019076">
    <property type="entry name" value="Spore_lipoprot_YhcN/YlaJ-like"/>
</dbReference>
<dbReference type="EMBL" id="JAGSOT010000072">
    <property type="protein sequence ID" value="MBR7797838.1"/>
    <property type="molecule type" value="Genomic_DNA"/>
</dbReference>
<dbReference type="PROSITE" id="PS51257">
    <property type="entry name" value="PROKAR_LIPOPROTEIN"/>
    <property type="match status" value="1"/>
</dbReference>
<feature type="region of interest" description="Disordered" evidence="2">
    <location>
        <begin position="60"/>
        <end position="79"/>
    </location>
</feature>
<keyword evidence="3" id="KW-0732">Signal</keyword>
<name>A0A941IBJ9_9BACI</name>
<dbReference type="Proteomes" id="UP000675284">
    <property type="component" value="Unassembled WGS sequence"/>
</dbReference>
<feature type="signal peptide" evidence="3">
    <location>
        <begin position="1"/>
        <end position="19"/>
    </location>
</feature>
<evidence type="ECO:0000256" key="1">
    <source>
        <dbReference type="SAM" id="Coils"/>
    </source>
</evidence>
<reference evidence="4" key="1">
    <citation type="submission" date="2021-04" db="EMBL/GenBank/DDBJ databases">
        <title>Isolation and polyphasic classification of algal microorganism.</title>
        <authorList>
            <person name="Wang S."/>
        </authorList>
    </citation>
    <scope>NUCLEOTIDE SEQUENCE</scope>
    <source>
        <strain evidence="4">720a</strain>
    </source>
</reference>
<feature type="coiled-coil region" evidence="1">
    <location>
        <begin position="88"/>
        <end position="115"/>
    </location>
</feature>
<evidence type="ECO:0000256" key="2">
    <source>
        <dbReference type="SAM" id="MobiDB-lite"/>
    </source>
</evidence>
<protein>
    <submittedName>
        <fullName evidence="4">YhcN/YlaJ family sporulation lipoprotein</fullName>
    </submittedName>
</protein>
<dbReference type="Pfam" id="PF09580">
    <property type="entry name" value="Spore_YhcN_YlaJ"/>
    <property type="match status" value="1"/>
</dbReference>
<dbReference type="RefSeq" id="WP_166530867.1">
    <property type="nucleotide sequence ID" value="NZ_JAGSOT010000072.1"/>
</dbReference>
<proteinExistence type="predicted"/>
<evidence type="ECO:0000313" key="5">
    <source>
        <dbReference type="Proteomes" id="UP000675284"/>
    </source>
</evidence>